<organism evidence="1 2">
    <name type="scientific">Ligilactobacillus saerimneri</name>
    <dbReference type="NCBI Taxonomy" id="228229"/>
    <lineage>
        <taxon>Bacteria</taxon>
        <taxon>Bacillati</taxon>
        <taxon>Bacillota</taxon>
        <taxon>Bacilli</taxon>
        <taxon>Lactobacillales</taxon>
        <taxon>Lactobacillaceae</taxon>
        <taxon>Ligilactobacillus</taxon>
    </lineage>
</organism>
<protein>
    <submittedName>
        <fullName evidence="1">HAD-IA family hydrolase</fullName>
    </submittedName>
</protein>
<dbReference type="PANTHER" id="PTHR43434:SF26">
    <property type="entry name" value="PYROPHOSPHATASE PPAX"/>
    <property type="match status" value="1"/>
</dbReference>
<proteinExistence type="predicted"/>
<dbReference type="PANTHER" id="PTHR43434">
    <property type="entry name" value="PHOSPHOGLYCOLATE PHOSPHATASE"/>
    <property type="match status" value="1"/>
</dbReference>
<dbReference type="NCBIfam" id="TIGR01549">
    <property type="entry name" value="HAD-SF-IA-v1"/>
    <property type="match status" value="1"/>
</dbReference>
<dbReference type="Gene3D" id="1.10.150.240">
    <property type="entry name" value="Putative phosphatase, domain 2"/>
    <property type="match status" value="1"/>
</dbReference>
<sequence length="209" mass="22941">MTKALIFDIDGTLVDSDQAMIGSIQLALKQELGLDLSFTDLAFTKGIPTQVSLQRFIDDPAEIDRVEEVVNHFIGKLVHTEELFPGVASTLRQLAPDIQLGIVTSKTSEEFNNEFVPMGLMPLFDTVITASDTDRHKPHPDPLELALSRLEIPATEAIYVGDTKYDLEMTHAAGAQFALARWGTAGTTAWQQEADIVLAQPTDIAHLVR</sequence>
<dbReference type="EMBL" id="CP047418">
    <property type="protein sequence ID" value="QLL78738.1"/>
    <property type="molecule type" value="Genomic_DNA"/>
</dbReference>
<dbReference type="GO" id="GO:0005829">
    <property type="term" value="C:cytosol"/>
    <property type="evidence" value="ECO:0007669"/>
    <property type="project" value="TreeGrafter"/>
</dbReference>
<dbReference type="InterPro" id="IPR036412">
    <property type="entry name" value="HAD-like_sf"/>
</dbReference>
<evidence type="ECO:0000313" key="1">
    <source>
        <dbReference type="EMBL" id="QLL78738.1"/>
    </source>
</evidence>
<evidence type="ECO:0000313" key="2">
    <source>
        <dbReference type="Proteomes" id="UP000510886"/>
    </source>
</evidence>
<dbReference type="SFLD" id="SFLDG01129">
    <property type="entry name" value="C1.5:_HAD__Beta-PGM__Phosphata"/>
    <property type="match status" value="1"/>
</dbReference>
<dbReference type="SUPFAM" id="SSF56784">
    <property type="entry name" value="HAD-like"/>
    <property type="match status" value="1"/>
</dbReference>
<dbReference type="Proteomes" id="UP000510886">
    <property type="component" value="Chromosome"/>
</dbReference>
<dbReference type="Gene3D" id="3.40.50.1000">
    <property type="entry name" value="HAD superfamily/HAD-like"/>
    <property type="match status" value="1"/>
</dbReference>
<dbReference type="InterPro" id="IPR023198">
    <property type="entry name" value="PGP-like_dom2"/>
</dbReference>
<dbReference type="InterPro" id="IPR023214">
    <property type="entry name" value="HAD_sf"/>
</dbReference>
<dbReference type="InterPro" id="IPR006439">
    <property type="entry name" value="HAD-SF_hydro_IA"/>
</dbReference>
<name>A0A7H9ELX7_9LACO</name>
<keyword evidence="1" id="KW-0378">Hydrolase</keyword>
<dbReference type="InterPro" id="IPR041492">
    <property type="entry name" value="HAD_2"/>
</dbReference>
<dbReference type="SFLD" id="SFLDS00003">
    <property type="entry name" value="Haloacid_Dehalogenase"/>
    <property type="match status" value="1"/>
</dbReference>
<dbReference type="Pfam" id="PF13419">
    <property type="entry name" value="HAD_2"/>
    <property type="match status" value="1"/>
</dbReference>
<reference evidence="1 2" key="1">
    <citation type="submission" date="2020-01" db="EMBL/GenBank/DDBJ databases">
        <title>Complete and circular genome sequences of six lactobacillus isolates from horses.</title>
        <authorList>
            <person name="Hassan H.M."/>
        </authorList>
    </citation>
    <scope>NUCLEOTIDE SEQUENCE [LARGE SCALE GENOMIC DNA]</scope>
    <source>
        <strain evidence="1 2">1A</strain>
    </source>
</reference>
<dbReference type="AlphaFoldDB" id="A0A7H9ELX7"/>
<gene>
    <name evidence="1" type="ORF">GTO87_09155</name>
</gene>
<dbReference type="KEGG" id="lsw:GTO87_09155"/>
<accession>A0A7H9ELX7</accession>
<dbReference type="RefSeq" id="WP_180848950.1">
    <property type="nucleotide sequence ID" value="NZ_CP047418.1"/>
</dbReference>
<dbReference type="SFLD" id="SFLDG01135">
    <property type="entry name" value="C1.5.6:_HAD__Beta-PGM__Phospha"/>
    <property type="match status" value="1"/>
</dbReference>
<dbReference type="GO" id="GO:0006281">
    <property type="term" value="P:DNA repair"/>
    <property type="evidence" value="ECO:0007669"/>
    <property type="project" value="TreeGrafter"/>
</dbReference>
<dbReference type="InterPro" id="IPR050155">
    <property type="entry name" value="HAD-like_hydrolase_sf"/>
</dbReference>
<dbReference type="GO" id="GO:0008967">
    <property type="term" value="F:phosphoglycolate phosphatase activity"/>
    <property type="evidence" value="ECO:0007669"/>
    <property type="project" value="TreeGrafter"/>
</dbReference>
<dbReference type="PRINTS" id="PR00413">
    <property type="entry name" value="HADHALOGNASE"/>
</dbReference>